<dbReference type="Proteomes" id="UP000315363">
    <property type="component" value="Unassembled WGS sequence"/>
</dbReference>
<dbReference type="PANTHER" id="PTHR36932">
    <property type="entry name" value="CAPSULAR POLYSACCHARIDE BIOSYNTHESIS PROTEIN"/>
    <property type="match status" value="1"/>
</dbReference>
<accession>A0ABY3AB44</accession>
<protein>
    <submittedName>
        <fullName evidence="1">Phenylacetate-CoA ligase</fullName>
    </submittedName>
</protein>
<gene>
    <name evidence="1" type="ORF">GQ41_0854</name>
</gene>
<dbReference type="GO" id="GO:0016874">
    <property type="term" value="F:ligase activity"/>
    <property type="evidence" value="ECO:0007669"/>
    <property type="project" value="UniProtKB-KW"/>
</dbReference>
<organism evidence="1 2">
    <name type="scientific">Arenibacter algicola</name>
    <dbReference type="NCBI Taxonomy" id="616991"/>
    <lineage>
        <taxon>Bacteria</taxon>
        <taxon>Pseudomonadati</taxon>
        <taxon>Bacteroidota</taxon>
        <taxon>Flavobacteriia</taxon>
        <taxon>Flavobacteriales</taxon>
        <taxon>Flavobacteriaceae</taxon>
        <taxon>Arenibacter</taxon>
    </lineage>
</organism>
<dbReference type="PANTHER" id="PTHR36932:SF1">
    <property type="entry name" value="CAPSULAR POLYSACCHARIDE BIOSYNTHESIS PROTEIN"/>
    <property type="match status" value="1"/>
</dbReference>
<keyword evidence="1" id="KW-0436">Ligase</keyword>
<proteinExistence type="predicted"/>
<dbReference type="SUPFAM" id="SSF56801">
    <property type="entry name" value="Acetyl-CoA synthetase-like"/>
    <property type="match status" value="1"/>
</dbReference>
<sequence length="432" mass="50101">MRDIGYWFLDALKGGEIKSHYNEVKFIQENNNSRNSREIRAENLIKLLQHAVNNTPYYKKYIGFESIRDFGVINKGVVKENFQDFISVNYNINKLTKVSTSGSTGVPFKLYQCELKRKRLQADLIYFLEQINFKIGQKLYVLEVWSETEVKSRLYYFLRNLINIDVLKLTDHDIADLLNKLKNDKSKKGIVGFASALEKICKYLDKIESEPLDCNIVSITAGSEYLNEYTRNSIKKYFGIDVVSRYSTEEFGILGQRRLNSSGEFQINWSSHFIEIFDKNKDEPVPLGMPGRVIVTDLFNYAMPMIRYDTGDIAVMNTSDDSGELVLQSVHGRIMDVIYNTKGEMISSFLIYCNFTPHYNDLNQYQFIQEGEKDYRIKLNPLREFSGVERLISDFRRDLGQDAKIKIDYVNNIPTLSSGKTRMVMNVHSVKK</sequence>
<keyword evidence="2" id="KW-1185">Reference proteome</keyword>
<reference evidence="1 2" key="1">
    <citation type="submission" date="2019-06" db="EMBL/GenBank/DDBJ databases">
        <title>A large-scale integrated study on North Sea by COGITO (Coastal Microbe Genomic &amp; Taxonomic Observatory).</title>
        <authorList>
            <person name="Teeling H."/>
        </authorList>
    </citation>
    <scope>NUCLEOTIDE SEQUENCE [LARGE SCALE GENOMIC DNA]</scope>
    <source>
        <strain evidence="1 2">MAR_2009_79</strain>
    </source>
</reference>
<comment type="caution">
    <text evidence="1">The sequence shown here is derived from an EMBL/GenBank/DDBJ whole genome shotgun (WGS) entry which is preliminary data.</text>
</comment>
<evidence type="ECO:0000313" key="2">
    <source>
        <dbReference type="Proteomes" id="UP000315363"/>
    </source>
</evidence>
<dbReference type="InterPro" id="IPR053158">
    <property type="entry name" value="CapK_Type1_Caps_Biosynth"/>
</dbReference>
<dbReference type="EMBL" id="VHIF01000001">
    <property type="protein sequence ID" value="TQO36280.1"/>
    <property type="molecule type" value="Genomic_DNA"/>
</dbReference>
<name>A0ABY3AB44_9FLAO</name>
<dbReference type="RefSeq" id="WP_142188559.1">
    <property type="nucleotide sequence ID" value="NZ_VHIF01000001.1"/>
</dbReference>
<evidence type="ECO:0000313" key="1">
    <source>
        <dbReference type="EMBL" id="TQO36280.1"/>
    </source>
</evidence>
<dbReference type="Gene3D" id="3.40.50.12780">
    <property type="entry name" value="N-terminal domain of ligase-like"/>
    <property type="match status" value="1"/>
</dbReference>
<dbReference type="InterPro" id="IPR042099">
    <property type="entry name" value="ANL_N_sf"/>
</dbReference>